<dbReference type="InterPro" id="IPR002640">
    <property type="entry name" value="Arylesterase"/>
</dbReference>
<reference evidence="6" key="1">
    <citation type="submission" date="2016-11" db="EMBL/GenBank/DDBJ databases">
        <title>Trade-off between light-utilization and light-protection in marine flavobacteria.</title>
        <authorList>
            <person name="Kumagai Y."/>
            <person name="Yoshizawa S."/>
            <person name="Kogure K."/>
        </authorList>
    </citation>
    <scope>NUCLEOTIDE SEQUENCE [LARGE SCALE GENOMIC DNA]</scope>
    <source>
        <strain evidence="6">SG-18</strain>
    </source>
</reference>
<name>A0A2S7T3T0_9FLAO</name>
<dbReference type="GO" id="GO:0004064">
    <property type="term" value="F:arylesterase activity"/>
    <property type="evidence" value="ECO:0007669"/>
    <property type="project" value="InterPro"/>
</dbReference>
<keyword evidence="4" id="KW-0325">Glycoprotein</keyword>
<evidence type="ECO:0008006" key="7">
    <source>
        <dbReference type="Google" id="ProtNLM"/>
    </source>
</evidence>
<protein>
    <recommendedName>
        <fullName evidence="7">Arylesterase</fullName>
    </recommendedName>
</protein>
<keyword evidence="2" id="KW-0378">Hydrolase</keyword>
<evidence type="ECO:0000256" key="4">
    <source>
        <dbReference type="ARBA" id="ARBA00023180"/>
    </source>
</evidence>
<gene>
    <name evidence="5" type="ORF">BST99_01330</name>
</gene>
<dbReference type="SUPFAM" id="SSF63829">
    <property type="entry name" value="Calcium-dependent phosphotriesterase"/>
    <property type="match status" value="1"/>
</dbReference>
<evidence type="ECO:0000256" key="3">
    <source>
        <dbReference type="ARBA" id="ARBA00023157"/>
    </source>
</evidence>
<keyword evidence="6" id="KW-1185">Reference proteome</keyword>
<sequence length="334" mass="37579">MCVYAAYILNSTGFFRKVENTNTQAILQSIPLYGTEDLTVSQQGEFVLISATKRGVQYPDADHQDGLYFMDLQEEGARPKLISGNFKKAFHPHGIDMVRLDSSRHRLFVINHVDEVNSVEVFTLHNRDSLVFEETLTDKQMFSPNDIVALGDREFYFTNDKNASSTWGKFQENYLGKAACKITHYNGQEYRTVADGLAYANGINYDAERELMYIASSRGFSVNVYHRESNGDLTLLKSIPCDTGVDNIELDTNGDLWIGCHPNLMAFKSYSQGKKAKAPSEIIRLVYKQDGSHILESFFVDDGTNISASSTAAVFQNKVIVGNVMDDHFVILKR</sequence>
<dbReference type="Pfam" id="PF01731">
    <property type="entry name" value="Arylesterase"/>
    <property type="match status" value="1"/>
</dbReference>
<keyword evidence="3" id="KW-1015">Disulfide bond</keyword>
<comment type="similarity">
    <text evidence="1">Belongs to the paraoxonase family.</text>
</comment>
<evidence type="ECO:0000256" key="1">
    <source>
        <dbReference type="ARBA" id="ARBA00008595"/>
    </source>
</evidence>
<evidence type="ECO:0000256" key="2">
    <source>
        <dbReference type="ARBA" id="ARBA00022801"/>
    </source>
</evidence>
<evidence type="ECO:0000313" key="5">
    <source>
        <dbReference type="EMBL" id="PQJ14569.1"/>
    </source>
</evidence>
<dbReference type="InterPro" id="IPR011042">
    <property type="entry name" value="6-blade_b-propeller_TolB-like"/>
</dbReference>
<evidence type="ECO:0000313" key="6">
    <source>
        <dbReference type="Proteomes" id="UP000239366"/>
    </source>
</evidence>
<dbReference type="Proteomes" id="UP000239366">
    <property type="component" value="Unassembled WGS sequence"/>
</dbReference>
<dbReference type="AlphaFoldDB" id="A0A2S7T3T0"/>
<dbReference type="PRINTS" id="PR01785">
    <property type="entry name" value="PARAOXONASE"/>
</dbReference>
<dbReference type="PANTHER" id="PTHR11799">
    <property type="entry name" value="PARAOXONASE"/>
    <property type="match status" value="1"/>
</dbReference>
<dbReference type="InterPro" id="IPR051288">
    <property type="entry name" value="Serum_paraoxonase/arylesterase"/>
</dbReference>
<dbReference type="PANTHER" id="PTHR11799:SF12">
    <property type="entry name" value="PARAOXONASE-RELATED"/>
    <property type="match status" value="1"/>
</dbReference>
<accession>A0A2S7T3T0</accession>
<proteinExistence type="inferred from homology"/>
<comment type="caution">
    <text evidence="5">The sequence shown here is derived from an EMBL/GenBank/DDBJ whole genome shotgun (WGS) entry which is preliminary data.</text>
</comment>
<dbReference type="Gene3D" id="2.120.10.30">
    <property type="entry name" value="TolB, C-terminal domain"/>
    <property type="match status" value="1"/>
</dbReference>
<dbReference type="EMBL" id="MQVX01000001">
    <property type="protein sequence ID" value="PQJ14569.1"/>
    <property type="molecule type" value="Genomic_DNA"/>
</dbReference>
<organism evidence="5 6">
    <name type="scientific">Aureicoccus marinus</name>
    <dbReference type="NCBI Taxonomy" id="754435"/>
    <lineage>
        <taxon>Bacteria</taxon>
        <taxon>Pseudomonadati</taxon>
        <taxon>Bacteroidota</taxon>
        <taxon>Flavobacteriia</taxon>
        <taxon>Flavobacteriales</taxon>
        <taxon>Flavobacteriaceae</taxon>
        <taxon>Aureicoccus</taxon>
    </lineage>
</organism>